<dbReference type="InterPro" id="IPR024590">
    <property type="entry name" value="HrpA_C"/>
</dbReference>
<dbReference type="EMBL" id="AWSE01000280">
    <property type="protein sequence ID" value="ERH21016.1"/>
    <property type="molecule type" value="Genomic_DNA"/>
</dbReference>
<evidence type="ECO:0000259" key="2">
    <source>
        <dbReference type="Pfam" id="PF11898"/>
    </source>
</evidence>
<dbReference type="RefSeq" id="WP_021610157.1">
    <property type="nucleotide sequence ID" value="NZ_KE952062.1"/>
</dbReference>
<evidence type="ECO:0000313" key="3">
    <source>
        <dbReference type="EMBL" id="ERH21016.1"/>
    </source>
</evidence>
<feature type="non-terminal residue" evidence="3">
    <location>
        <position position="1"/>
    </location>
</feature>
<name>U1QFG1_9ACTO</name>
<feature type="non-terminal residue" evidence="3">
    <location>
        <position position="442"/>
    </location>
</feature>
<protein>
    <recommendedName>
        <fullName evidence="5">ATP-dependent helicase HrpA</fullName>
    </recommendedName>
</protein>
<keyword evidence="4" id="KW-1185">Reference proteome</keyword>
<comment type="caution">
    <text evidence="3">The sequence shown here is derived from an EMBL/GenBank/DDBJ whole genome shotgun (WGS) entry which is preliminary data.</text>
</comment>
<organism evidence="3 4">
    <name type="scientific">Actinomyces johnsonii F0542</name>
    <dbReference type="NCBI Taxonomy" id="1321818"/>
    <lineage>
        <taxon>Bacteria</taxon>
        <taxon>Bacillati</taxon>
        <taxon>Actinomycetota</taxon>
        <taxon>Actinomycetes</taxon>
        <taxon>Actinomycetales</taxon>
        <taxon>Actinomycetaceae</taxon>
        <taxon>Actinomyces</taxon>
    </lineage>
</organism>
<dbReference type="InterPro" id="IPR011709">
    <property type="entry name" value="DEAD-box_helicase_OB_fold"/>
</dbReference>
<reference evidence="3 4" key="1">
    <citation type="submission" date="2013-08" db="EMBL/GenBank/DDBJ databases">
        <authorList>
            <person name="Weinstock G."/>
            <person name="Sodergren E."/>
            <person name="Wylie T."/>
            <person name="Fulton L."/>
            <person name="Fulton R."/>
            <person name="Fronick C."/>
            <person name="O'Laughlin M."/>
            <person name="Godfrey J."/>
            <person name="Miner T."/>
            <person name="Herter B."/>
            <person name="Appelbaum E."/>
            <person name="Cordes M."/>
            <person name="Lek S."/>
            <person name="Wollam A."/>
            <person name="Pepin K.H."/>
            <person name="Palsikar V.B."/>
            <person name="Mitreva M."/>
            <person name="Wilson R.K."/>
        </authorList>
    </citation>
    <scope>NUCLEOTIDE SEQUENCE [LARGE SCALE GENOMIC DNA]</scope>
    <source>
        <strain evidence="3 4">F0542</strain>
    </source>
</reference>
<feature type="domain" description="RNA helicase HrpA C-terminal" evidence="2">
    <location>
        <begin position="119"/>
        <end position="430"/>
    </location>
</feature>
<evidence type="ECO:0000259" key="1">
    <source>
        <dbReference type="Pfam" id="PF07717"/>
    </source>
</evidence>
<proteinExistence type="predicted"/>
<dbReference type="AlphaFoldDB" id="U1QFG1"/>
<evidence type="ECO:0000313" key="4">
    <source>
        <dbReference type="Proteomes" id="UP000016536"/>
    </source>
</evidence>
<sequence length="442" mass="49018">AQIANGGVAAAVVALGRSADTPDADAIHRSLLVGLLSNVGNWDERRREYAGARGTRFTIWPGSGLRRKTYDWVMTAELVETSRLFARTVAKVDSRWIEQVADRADLTRRVFGEPYWSTRQGAAMVHEKVLLYGMTLVADRPVTLASVGTDSARQVAREMFIRSGLVEGGWHARHGFVERNRALIEELQDVERRRREHGLLADDTALFDFYDDRIPEEVTSAAAFDAWWKEQRRTTPDLLDFTRELLLPGGGDASGFPDTWVQGDLTLGLDYVFEPGRPEDGVSVQVPVEVLGRLTPDGFDWLVPGMRAELCVATIRALPKRVRRQLVPAPDVGAQVRAQIEQEFPTPPGASCPEVPFEEAFSRVVSRLKGVEITEADWAEAAQRLPDHLAMGFAALDGRGRVIDRGRDLVSLQQRLSGRTEEAVRSVVRGALAQAMAEAQER</sequence>
<evidence type="ECO:0008006" key="5">
    <source>
        <dbReference type="Google" id="ProtNLM"/>
    </source>
</evidence>
<gene>
    <name evidence="3" type="ORF">HMPREF1979_03253</name>
</gene>
<feature type="domain" description="DEAD-box helicase OB fold" evidence="1">
    <location>
        <begin position="27"/>
        <end position="102"/>
    </location>
</feature>
<dbReference type="Proteomes" id="UP000016536">
    <property type="component" value="Unassembled WGS sequence"/>
</dbReference>
<accession>U1QFG1</accession>
<dbReference type="Pfam" id="PF11898">
    <property type="entry name" value="DUF3418"/>
    <property type="match status" value="1"/>
</dbReference>
<dbReference type="Pfam" id="PF07717">
    <property type="entry name" value="OB_NTP_bind"/>
    <property type="match status" value="1"/>
</dbReference>